<keyword evidence="3" id="KW-1185">Reference proteome</keyword>
<keyword evidence="1" id="KW-0812">Transmembrane</keyword>
<keyword evidence="1" id="KW-1133">Transmembrane helix</keyword>
<keyword evidence="1" id="KW-0472">Membrane</keyword>
<gene>
    <name evidence="2" type="ORF">BIW11_08741</name>
</gene>
<comment type="caution">
    <text evidence="2">The sequence shown here is derived from an EMBL/GenBank/DDBJ whole genome shotgun (WGS) entry which is preliminary data.</text>
</comment>
<dbReference type="EMBL" id="MNPL01007113">
    <property type="protein sequence ID" value="OQR74953.1"/>
    <property type="molecule type" value="Genomic_DNA"/>
</dbReference>
<protein>
    <submittedName>
        <fullName evidence="2">Uncharacterized protein</fullName>
    </submittedName>
</protein>
<proteinExistence type="predicted"/>
<name>A0A1V9XNE8_9ACAR</name>
<dbReference type="Proteomes" id="UP000192247">
    <property type="component" value="Unassembled WGS sequence"/>
</dbReference>
<dbReference type="InParanoid" id="A0A1V9XNE8"/>
<accession>A0A1V9XNE8</accession>
<organism evidence="2 3">
    <name type="scientific">Tropilaelaps mercedesae</name>
    <dbReference type="NCBI Taxonomy" id="418985"/>
    <lineage>
        <taxon>Eukaryota</taxon>
        <taxon>Metazoa</taxon>
        <taxon>Ecdysozoa</taxon>
        <taxon>Arthropoda</taxon>
        <taxon>Chelicerata</taxon>
        <taxon>Arachnida</taxon>
        <taxon>Acari</taxon>
        <taxon>Parasitiformes</taxon>
        <taxon>Mesostigmata</taxon>
        <taxon>Gamasina</taxon>
        <taxon>Dermanyssoidea</taxon>
        <taxon>Laelapidae</taxon>
        <taxon>Tropilaelaps</taxon>
    </lineage>
</organism>
<evidence type="ECO:0000313" key="3">
    <source>
        <dbReference type="Proteomes" id="UP000192247"/>
    </source>
</evidence>
<feature type="transmembrane region" description="Helical" evidence="1">
    <location>
        <begin position="51"/>
        <end position="73"/>
    </location>
</feature>
<dbReference type="AlphaFoldDB" id="A0A1V9XNE8"/>
<reference evidence="2 3" key="1">
    <citation type="journal article" date="2017" name="Gigascience">
        <title>Draft genome of the honey bee ectoparasitic mite, Tropilaelaps mercedesae, is shaped by the parasitic life history.</title>
        <authorList>
            <person name="Dong X."/>
            <person name="Armstrong S.D."/>
            <person name="Xia D."/>
            <person name="Makepeace B.L."/>
            <person name="Darby A.C."/>
            <person name="Kadowaki T."/>
        </authorList>
    </citation>
    <scope>NUCLEOTIDE SEQUENCE [LARGE SCALE GENOMIC DNA]</scope>
    <source>
        <strain evidence="2">Wuxi-XJTLU</strain>
    </source>
</reference>
<evidence type="ECO:0000256" key="1">
    <source>
        <dbReference type="SAM" id="Phobius"/>
    </source>
</evidence>
<evidence type="ECO:0000313" key="2">
    <source>
        <dbReference type="EMBL" id="OQR74953.1"/>
    </source>
</evidence>
<sequence length="76" mass="8543">MSNRRMAFFTASHSPVDYAEHASDYYGNDENQELWGDIRKIPQVATYESSVYLALVLTAALCLLTLVLLCVVLRMG</sequence>